<dbReference type="Proteomes" id="UP001187192">
    <property type="component" value="Unassembled WGS sequence"/>
</dbReference>
<accession>A0AA88AU94</accession>
<evidence type="ECO:0000313" key="1">
    <source>
        <dbReference type="EMBL" id="GMN51511.1"/>
    </source>
</evidence>
<keyword evidence="2" id="KW-1185">Reference proteome</keyword>
<proteinExistence type="predicted"/>
<name>A0AA88AU94_FICCA</name>
<dbReference type="EMBL" id="BTGU01000038">
    <property type="protein sequence ID" value="GMN51511.1"/>
    <property type="molecule type" value="Genomic_DNA"/>
</dbReference>
<comment type="caution">
    <text evidence="1">The sequence shown here is derived from an EMBL/GenBank/DDBJ whole genome shotgun (WGS) entry which is preliminary data.</text>
</comment>
<evidence type="ECO:0000313" key="2">
    <source>
        <dbReference type="Proteomes" id="UP001187192"/>
    </source>
</evidence>
<reference evidence="1" key="1">
    <citation type="submission" date="2023-07" db="EMBL/GenBank/DDBJ databases">
        <title>draft genome sequence of fig (Ficus carica).</title>
        <authorList>
            <person name="Takahashi T."/>
            <person name="Nishimura K."/>
        </authorList>
    </citation>
    <scope>NUCLEOTIDE SEQUENCE</scope>
</reference>
<protein>
    <submittedName>
        <fullName evidence="1">Uncharacterized protein</fullName>
    </submittedName>
</protein>
<sequence length="92" mass="9909">MLCQFEEIGTSIVFLFDDEFRETGLPLRRRGVAAVALSVAAIGLEAEATISNWREAEATISYRGGSGGSHLPPAATTTATRTARLDLVEREL</sequence>
<dbReference type="AlphaFoldDB" id="A0AA88AU94"/>
<organism evidence="1 2">
    <name type="scientific">Ficus carica</name>
    <name type="common">Common fig</name>
    <dbReference type="NCBI Taxonomy" id="3494"/>
    <lineage>
        <taxon>Eukaryota</taxon>
        <taxon>Viridiplantae</taxon>
        <taxon>Streptophyta</taxon>
        <taxon>Embryophyta</taxon>
        <taxon>Tracheophyta</taxon>
        <taxon>Spermatophyta</taxon>
        <taxon>Magnoliopsida</taxon>
        <taxon>eudicotyledons</taxon>
        <taxon>Gunneridae</taxon>
        <taxon>Pentapetalae</taxon>
        <taxon>rosids</taxon>
        <taxon>fabids</taxon>
        <taxon>Rosales</taxon>
        <taxon>Moraceae</taxon>
        <taxon>Ficeae</taxon>
        <taxon>Ficus</taxon>
    </lineage>
</organism>
<gene>
    <name evidence="1" type="ORF">TIFTF001_020666</name>
</gene>